<dbReference type="Proteomes" id="UP001595456">
    <property type="component" value="Unassembled WGS sequence"/>
</dbReference>
<feature type="chain" id="PRO_5046909552" description="Secreted protein" evidence="1">
    <location>
        <begin position="28"/>
        <end position="241"/>
    </location>
</feature>
<sequence length="241" mass="24695">MSWISRNLSASAAAIALIGLAPSAALAGVVVSSSGPSAAQFPVGRQIGPGQTFTLREGDIVTILENGGTRIFRGAGSHSLGTASAASRNRAFAALTTQRAAVRARTGAVRSTASGEVRNPSLWYVDVAKAGTICLPRASTVRLWRADTQAESTYAITPAQGGNGWHVTFPAGEMLALWNAATPPAPGTAYRIGHGTGNGPVEVRFAFLDTVPGTPEDLANALIAHGCTVQLDQMAAAMTQG</sequence>
<comment type="caution">
    <text evidence="2">The sequence shown here is derived from an EMBL/GenBank/DDBJ whole genome shotgun (WGS) entry which is preliminary data.</text>
</comment>
<organism evidence="2 3">
    <name type="scientific">Alteraurantiacibacter palmitatis</name>
    <dbReference type="NCBI Taxonomy" id="2054628"/>
    <lineage>
        <taxon>Bacteria</taxon>
        <taxon>Pseudomonadati</taxon>
        <taxon>Pseudomonadota</taxon>
        <taxon>Alphaproteobacteria</taxon>
        <taxon>Sphingomonadales</taxon>
        <taxon>Erythrobacteraceae</taxon>
        <taxon>Alteraurantiacibacter</taxon>
    </lineage>
</organism>
<feature type="signal peptide" evidence="1">
    <location>
        <begin position="1"/>
        <end position="27"/>
    </location>
</feature>
<evidence type="ECO:0008006" key="4">
    <source>
        <dbReference type="Google" id="ProtNLM"/>
    </source>
</evidence>
<accession>A0ABV7EC74</accession>
<gene>
    <name evidence="2" type="ORF">ACFODU_15395</name>
</gene>
<name>A0ABV7EC74_9SPHN</name>
<reference evidence="3" key="1">
    <citation type="journal article" date="2019" name="Int. J. Syst. Evol. Microbiol.">
        <title>The Global Catalogue of Microorganisms (GCM) 10K type strain sequencing project: providing services to taxonomists for standard genome sequencing and annotation.</title>
        <authorList>
            <consortium name="The Broad Institute Genomics Platform"/>
            <consortium name="The Broad Institute Genome Sequencing Center for Infectious Disease"/>
            <person name="Wu L."/>
            <person name="Ma J."/>
        </authorList>
    </citation>
    <scope>NUCLEOTIDE SEQUENCE [LARGE SCALE GENOMIC DNA]</scope>
    <source>
        <strain evidence="3">KCTC 52607</strain>
    </source>
</reference>
<keyword evidence="3" id="KW-1185">Reference proteome</keyword>
<evidence type="ECO:0000313" key="2">
    <source>
        <dbReference type="EMBL" id="MFC3099181.1"/>
    </source>
</evidence>
<keyword evidence="1" id="KW-0732">Signal</keyword>
<proteinExistence type="predicted"/>
<evidence type="ECO:0000256" key="1">
    <source>
        <dbReference type="SAM" id="SignalP"/>
    </source>
</evidence>
<dbReference type="RefSeq" id="WP_336924348.1">
    <property type="nucleotide sequence ID" value="NZ_JBANRO010000001.1"/>
</dbReference>
<protein>
    <recommendedName>
        <fullName evidence="4">Secreted protein</fullName>
    </recommendedName>
</protein>
<evidence type="ECO:0000313" key="3">
    <source>
        <dbReference type="Proteomes" id="UP001595456"/>
    </source>
</evidence>
<dbReference type="EMBL" id="JBHRST010000022">
    <property type="protein sequence ID" value="MFC3099181.1"/>
    <property type="molecule type" value="Genomic_DNA"/>
</dbReference>